<dbReference type="InterPro" id="IPR011054">
    <property type="entry name" value="Rudment_hybrid_motif"/>
</dbReference>
<dbReference type="Gene3D" id="3.30.470.20">
    <property type="entry name" value="ATP-grasp fold, B domain"/>
    <property type="match status" value="1"/>
</dbReference>
<comment type="caution">
    <text evidence="13">The sequence shown here is derived from an EMBL/GenBank/DDBJ whole genome shotgun (WGS) entry which is preliminary data.</text>
</comment>
<keyword evidence="14" id="KW-1185">Reference proteome</keyword>
<dbReference type="InterPro" id="IPR020562">
    <property type="entry name" value="PRibGlycinamide_synth_N"/>
</dbReference>
<dbReference type="Pfam" id="PF02844">
    <property type="entry name" value="GARS_N"/>
    <property type="match status" value="1"/>
</dbReference>
<gene>
    <name evidence="10 13" type="primary">purD</name>
    <name evidence="13" type="ORF">Tsumi_14650</name>
</gene>
<protein>
    <recommendedName>
        <fullName evidence="2 10">Phosphoribosylamine--glycine ligase</fullName>
        <ecNumber evidence="2 10">6.3.4.13</ecNumber>
    </recommendedName>
    <alternativeName>
        <fullName evidence="10">GARS</fullName>
    </alternativeName>
    <alternativeName>
        <fullName evidence="8 10">Glycinamide ribonucleotide synthetase</fullName>
    </alternativeName>
    <alternativeName>
        <fullName evidence="9 10">Phosphoribosylglycinamide synthetase</fullName>
    </alternativeName>
</protein>
<comment type="pathway">
    <text evidence="1 10">Purine metabolism; IMP biosynthesis via de novo pathway; N(1)-(5-phospho-D-ribosyl)glycinamide from 5-phospho-alpha-D-ribose 1-diphosphate: step 2/2.</text>
</comment>
<dbReference type="NCBIfam" id="TIGR00877">
    <property type="entry name" value="purD"/>
    <property type="match status" value="1"/>
</dbReference>
<feature type="domain" description="ATP-grasp" evidence="12">
    <location>
        <begin position="145"/>
        <end position="352"/>
    </location>
</feature>
<reference evidence="13 14" key="1">
    <citation type="journal article" date="2025" name="Int. J. Syst. Evol. Microbiol.">
        <title>Desulfovibrio falkowii sp. nov., Porphyromonas miyakawae sp. nov., Mediterraneibacter flintii sp. nov. and Owariibacterium komagatae gen. nov., sp. nov., isolated from human faeces.</title>
        <authorList>
            <person name="Hamaguchi T."/>
            <person name="Ohara M."/>
            <person name="Hisatomi A."/>
            <person name="Sekiguchi K."/>
            <person name="Takeda J.I."/>
            <person name="Ueyama J."/>
            <person name="Ito M."/>
            <person name="Nishiwaki H."/>
            <person name="Ogi T."/>
            <person name="Hirayama M."/>
            <person name="Ohkuma M."/>
            <person name="Sakamoto M."/>
            <person name="Ohno K."/>
        </authorList>
    </citation>
    <scope>NUCLEOTIDE SEQUENCE [LARGE SCALE GENOMIC DNA]</scope>
    <source>
        <strain evidence="13 14">13CB11C</strain>
    </source>
</reference>
<dbReference type="SUPFAM" id="SSF51246">
    <property type="entry name" value="Rudiment single hybrid motif"/>
    <property type="match status" value="1"/>
</dbReference>
<evidence type="ECO:0000256" key="3">
    <source>
        <dbReference type="ARBA" id="ARBA00022598"/>
    </source>
</evidence>
<evidence type="ECO:0000259" key="12">
    <source>
        <dbReference type="PROSITE" id="PS50975"/>
    </source>
</evidence>
<dbReference type="EC" id="6.3.4.13" evidence="2 10"/>
<evidence type="ECO:0000256" key="9">
    <source>
        <dbReference type="ARBA" id="ARBA00042864"/>
    </source>
</evidence>
<dbReference type="InterPro" id="IPR016185">
    <property type="entry name" value="PreATP-grasp_dom_sf"/>
</dbReference>
<evidence type="ECO:0000256" key="7">
    <source>
        <dbReference type="ARBA" id="ARBA00038345"/>
    </source>
</evidence>
<dbReference type="EMBL" id="BAAFSF010000004">
    <property type="protein sequence ID" value="GAB1252359.1"/>
    <property type="molecule type" value="Genomic_DNA"/>
</dbReference>
<keyword evidence="6 11" id="KW-0067">ATP-binding</keyword>
<keyword evidence="4 11" id="KW-0547">Nucleotide-binding</keyword>
<dbReference type="SMART" id="SM01210">
    <property type="entry name" value="GARS_C"/>
    <property type="match status" value="1"/>
</dbReference>
<evidence type="ECO:0000256" key="6">
    <source>
        <dbReference type="ARBA" id="ARBA00022840"/>
    </source>
</evidence>
<organism evidence="13 14">
    <name type="scientific">Porphyromonas miyakawae</name>
    <dbReference type="NCBI Taxonomy" id="3137470"/>
    <lineage>
        <taxon>Bacteria</taxon>
        <taxon>Pseudomonadati</taxon>
        <taxon>Bacteroidota</taxon>
        <taxon>Bacteroidia</taxon>
        <taxon>Bacteroidales</taxon>
        <taxon>Porphyromonadaceae</taxon>
        <taxon>Porphyromonas</taxon>
    </lineage>
</organism>
<dbReference type="SUPFAM" id="SSF56059">
    <property type="entry name" value="Glutathione synthetase ATP-binding domain-like"/>
    <property type="match status" value="1"/>
</dbReference>
<dbReference type="PROSITE" id="PS50975">
    <property type="entry name" value="ATP_GRASP"/>
    <property type="match status" value="1"/>
</dbReference>
<name>A0ABQ0E3T5_9PORP</name>
<dbReference type="HAMAP" id="MF_00138">
    <property type="entry name" value="GARS"/>
    <property type="match status" value="1"/>
</dbReference>
<dbReference type="InterPro" id="IPR011761">
    <property type="entry name" value="ATP-grasp"/>
</dbReference>
<dbReference type="Gene3D" id="3.30.1490.20">
    <property type="entry name" value="ATP-grasp fold, A domain"/>
    <property type="match status" value="1"/>
</dbReference>
<evidence type="ECO:0000256" key="1">
    <source>
        <dbReference type="ARBA" id="ARBA00005174"/>
    </source>
</evidence>
<evidence type="ECO:0000256" key="2">
    <source>
        <dbReference type="ARBA" id="ARBA00013255"/>
    </source>
</evidence>
<evidence type="ECO:0000313" key="13">
    <source>
        <dbReference type="EMBL" id="GAB1252359.1"/>
    </source>
</evidence>
<accession>A0ABQ0E3T5</accession>
<evidence type="ECO:0000256" key="8">
    <source>
        <dbReference type="ARBA" id="ARBA00042242"/>
    </source>
</evidence>
<dbReference type="Gene3D" id="3.40.50.20">
    <property type="match status" value="1"/>
</dbReference>
<sequence length="455" mass="50193">MSILYFKKSDERADDKTVNFDSVMEEKREKGLLRVLLIGSGGREAAMAWKISASRIVEKLYIAPGNGGTENYGINLPRVKGSDFESVAEAVRQYNINMIVVGPEAPLVEGIVDWFEERREQFPDLEIVGPNAAGARLEGSKAFSKAFMKRYDIPTARYRSFKPEELELAEHFLDTLQAPYVLKADALAAGKGVIIAEDRTLADKALQELFAGVWGEKGQQVVIEEFLSGRECSMFVATDGVHYTILPEAMDYKRIGDNNTGPNTGGMGAISPVPFVDEAFVEKVKTRIIEPTLRGLQEDGICYKGFLFLGLMEVKGNPYVIEYNCRMGDPETQAVMLRIKSDFGRLLKALATEQLDKYDMETDERAACCLVLASKGYPGSYVKGFEILLPEPSLDSIIFQAGTRRTDGKLVTDGGRVLSVASYGSTVAAASGRCYTVAEQILFDGKNYRHDIGKV</sequence>
<dbReference type="SUPFAM" id="SSF52440">
    <property type="entry name" value="PreATP-grasp domain"/>
    <property type="match status" value="1"/>
</dbReference>
<dbReference type="Pfam" id="PF01071">
    <property type="entry name" value="GARS_A"/>
    <property type="match status" value="1"/>
</dbReference>
<dbReference type="InterPro" id="IPR000115">
    <property type="entry name" value="PRibGlycinamide_synth"/>
</dbReference>
<evidence type="ECO:0000256" key="11">
    <source>
        <dbReference type="PROSITE-ProRule" id="PRU00409"/>
    </source>
</evidence>
<evidence type="ECO:0000256" key="4">
    <source>
        <dbReference type="ARBA" id="ARBA00022741"/>
    </source>
</evidence>
<evidence type="ECO:0000256" key="10">
    <source>
        <dbReference type="HAMAP-Rule" id="MF_00138"/>
    </source>
</evidence>
<dbReference type="SMART" id="SM01209">
    <property type="entry name" value="GARS_A"/>
    <property type="match status" value="1"/>
</dbReference>
<dbReference type="Pfam" id="PF02843">
    <property type="entry name" value="GARS_C"/>
    <property type="match status" value="1"/>
</dbReference>
<dbReference type="GO" id="GO:0016874">
    <property type="term" value="F:ligase activity"/>
    <property type="evidence" value="ECO:0007669"/>
    <property type="project" value="UniProtKB-KW"/>
</dbReference>
<dbReference type="InterPro" id="IPR013815">
    <property type="entry name" value="ATP_grasp_subdomain_1"/>
</dbReference>
<dbReference type="InterPro" id="IPR037123">
    <property type="entry name" value="PRibGlycinamide_synth_C_sf"/>
</dbReference>
<dbReference type="Gene3D" id="3.90.600.10">
    <property type="entry name" value="Phosphoribosylglycinamide synthetase, C-terminal domain"/>
    <property type="match status" value="1"/>
</dbReference>
<dbReference type="PANTHER" id="PTHR43472:SF1">
    <property type="entry name" value="PHOSPHORIBOSYLAMINE--GLYCINE LIGASE, CHLOROPLASTIC"/>
    <property type="match status" value="1"/>
</dbReference>
<comment type="catalytic activity">
    <reaction evidence="10">
        <text>5-phospho-beta-D-ribosylamine + glycine + ATP = N(1)-(5-phospho-beta-D-ribosyl)glycinamide + ADP + phosphate + H(+)</text>
        <dbReference type="Rhea" id="RHEA:17453"/>
        <dbReference type="ChEBI" id="CHEBI:15378"/>
        <dbReference type="ChEBI" id="CHEBI:30616"/>
        <dbReference type="ChEBI" id="CHEBI:43474"/>
        <dbReference type="ChEBI" id="CHEBI:57305"/>
        <dbReference type="ChEBI" id="CHEBI:58681"/>
        <dbReference type="ChEBI" id="CHEBI:143788"/>
        <dbReference type="ChEBI" id="CHEBI:456216"/>
        <dbReference type="EC" id="6.3.4.13"/>
    </reaction>
</comment>
<proteinExistence type="inferred from homology"/>
<dbReference type="InterPro" id="IPR020561">
    <property type="entry name" value="PRibGlycinamid_synth_ATP-grasp"/>
</dbReference>
<dbReference type="PANTHER" id="PTHR43472">
    <property type="entry name" value="PHOSPHORIBOSYLAMINE--GLYCINE LIGASE"/>
    <property type="match status" value="1"/>
</dbReference>
<comment type="similarity">
    <text evidence="7 10">Belongs to the GARS family.</text>
</comment>
<evidence type="ECO:0000313" key="14">
    <source>
        <dbReference type="Proteomes" id="UP001628220"/>
    </source>
</evidence>
<dbReference type="InterPro" id="IPR020560">
    <property type="entry name" value="PRibGlycinamide_synth_C-dom"/>
</dbReference>
<keyword evidence="5 10" id="KW-0658">Purine biosynthesis</keyword>
<dbReference type="Proteomes" id="UP001628220">
    <property type="component" value="Unassembled WGS sequence"/>
</dbReference>
<keyword evidence="3 10" id="KW-0436">Ligase</keyword>
<evidence type="ECO:0000256" key="5">
    <source>
        <dbReference type="ARBA" id="ARBA00022755"/>
    </source>
</evidence>